<dbReference type="Gene3D" id="3.40.50.10950">
    <property type="match status" value="1"/>
</dbReference>
<dbReference type="EMBL" id="JAMWBK010000009">
    <property type="protein sequence ID" value="KAJ8902548.1"/>
    <property type="molecule type" value="Genomic_DNA"/>
</dbReference>
<accession>A0AAV8ULZ7</accession>
<evidence type="ECO:0000313" key="5">
    <source>
        <dbReference type="Proteomes" id="UP001157974"/>
    </source>
</evidence>
<name>A0AAV8ULZ7_9RHOD</name>
<comment type="caution">
    <text evidence="4">The sequence shown here is derived from an EMBL/GenBank/DDBJ whole genome shotgun (WGS) entry which is preliminary data.</text>
</comment>
<dbReference type="Gene3D" id="3.40.50.300">
    <property type="entry name" value="P-loop containing nucleotide triphosphate hydrolases"/>
    <property type="match status" value="1"/>
</dbReference>
<dbReference type="Proteomes" id="UP001157974">
    <property type="component" value="Unassembled WGS sequence"/>
</dbReference>
<dbReference type="Pfam" id="PF13500">
    <property type="entry name" value="AAA_26"/>
    <property type="match status" value="1"/>
</dbReference>
<dbReference type="InterPro" id="IPR042112">
    <property type="entry name" value="P_AcTrfase_dom2"/>
</dbReference>
<organism evidence="4 5">
    <name type="scientific">Rhodosorus marinus</name>
    <dbReference type="NCBI Taxonomy" id="101924"/>
    <lineage>
        <taxon>Eukaryota</taxon>
        <taxon>Rhodophyta</taxon>
        <taxon>Stylonematophyceae</taxon>
        <taxon>Stylonematales</taxon>
        <taxon>Stylonemataceae</taxon>
        <taxon>Rhodosorus</taxon>
    </lineage>
</organism>
<keyword evidence="5" id="KW-1185">Reference proteome</keyword>
<gene>
    <name evidence="4" type="ORF">NDN08_006951</name>
</gene>
<dbReference type="InterPro" id="IPR050500">
    <property type="entry name" value="Phos_Acetyltrans/Butyryltrans"/>
</dbReference>
<keyword evidence="1" id="KW-0808">Transferase</keyword>
<evidence type="ECO:0000256" key="1">
    <source>
        <dbReference type="ARBA" id="ARBA00022679"/>
    </source>
</evidence>
<dbReference type="NCBIfam" id="NF004167">
    <property type="entry name" value="PRK05632.1"/>
    <property type="match status" value="1"/>
</dbReference>
<proteinExistence type="predicted"/>
<dbReference type="InterPro" id="IPR027417">
    <property type="entry name" value="P-loop_NTPase"/>
</dbReference>
<keyword evidence="2" id="KW-0012">Acyltransferase</keyword>
<dbReference type="Gene3D" id="3.40.50.10750">
    <property type="entry name" value="Isocitrate/Isopropylmalate dehydrogenase-like"/>
    <property type="match status" value="1"/>
</dbReference>
<protein>
    <recommendedName>
        <fullName evidence="3">Phosphate acetyl/butaryl transferase domain-containing protein</fullName>
    </recommendedName>
</protein>
<evidence type="ECO:0000313" key="4">
    <source>
        <dbReference type="EMBL" id="KAJ8902548.1"/>
    </source>
</evidence>
<dbReference type="InterPro" id="IPR042113">
    <property type="entry name" value="P_AcTrfase_dom1"/>
</dbReference>
<evidence type="ECO:0000259" key="3">
    <source>
        <dbReference type="Pfam" id="PF01515"/>
    </source>
</evidence>
<evidence type="ECO:0000256" key="2">
    <source>
        <dbReference type="ARBA" id="ARBA00023315"/>
    </source>
</evidence>
<dbReference type="PANTHER" id="PTHR43356:SF3">
    <property type="entry name" value="PHOSPHATE ACETYLTRANSFERASE"/>
    <property type="match status" value="1"/>
</dbReference>
<dbReference type="Pfam" id="PF01515">
    <property type="entry name" value="PTA_PTB"/>
    <property type="match status" value="1"/>
</dbReference>
<dbReference type="PANTHER" id="PTHR43356">
    <property type="entry name" value="PHOSPHATE ACETYLTRANSFERASE"/>
    <property type="match status" value="1"/>
</dbReference>
<dbReference type="GO" id="GO:0016746">
    <property type="term" value="F:acyltransferase activity"/>
    <property type="evidence" value="ECO:0007669"/>
    <property type="project" value="UniProtKB-KW"/>
</dbReference>
<dbReference type="AlphaFoldDB" id="A0AAV8ULZ7"/>
<dbReference type="InterPro" id="IPR002505">
    <property type="entry name" value="PTA_PTB"/>
</dbReference>
<sequence length="758" mass="83408">MKLMETKQRSVGYFRVIEHASRAPTETHTGLVETIFDTGVQNGCSVEEAIRLVNKKDFETLNEMVASRFSEFRKDYDFVVVEGYNSTNFSEELNNEINMNCANAIGASVVLVSDGRDNSSIAESDDLRTKFRLLSERLLVLQQHNPDILGVILNRYPSAAPDFDVEKANVEKATKVPILGSIPLDGYLRSIMFRDILEGLEANLVFGEGKGMDVPLLLDDLRIVSERIDTMIDRVENNPVVAIDRSRAELKKMITEQIAQGPDHRLPNDRVAEAISLLHPTFREEMIIAMVDQIDADMDGFVIESDLEGTPPKFLLITAKDRVDIVLAITSLNATRKYGGVLGGIILSGKSSSDITERTLKTISDTPALMALMKVPVLETDIEPLELVDRLEQLPTKMTAYSGKVERSIKLFNENVNTDKLLSGVQKPLEHISVKMFLHQVNSLARQKEAHIVVPEVNDDRILLAADEVCRRQLARLTLLGDVDGINLRIASLGLQSRGIEIVNPHTSPKFDEYADIFDKSLYWPATPEEIAGETLLDPYWYGAMMVKNGDADGFVGGINRPTRGTILSSKKLMLKPGKYLTSVFFMCLDKEVLIYADCALNANPDSTLLSEIAIRASDVAERVGLRPRVAMLSYATGDSNKGPEIEKVTAAAKLAREKRPNVPIFGPTQYDAAVNPSVAKTKVKGENYGVAGRANVLIFPDLNTGNNTYKAVQQSTKATAIGPLVLGMDHPVADLPRGATVQDVVNTIAITSALTPK</sequence>
<reference evidence="4 5" key="1">
    <citation type="journal article" date="2023" name="Nat. Commun.">
        <title>Origin of minicircular mitochondrial genomes in red algae.</title>
        <authorList>
            <person name="Lee Y."/>
            <person name="Cho C.H."/>
            <person name="Lee Y.M."/>
            <person name="Park S.I."/>
            <person name="Yang J.H."/>
            <person name="West J.A."/>
            <person name="Bhattacharya D."/>
            <person name="Yoon H.S."/>
        </authorList>
    </citation>
    <scope>NUCLEOTIDE SEQUENCE [LARGE SCALE GENOMIC DNA]</scope>
    <source>
        <strain evidence="4 5">CCMP1338</strain>
        <tissue evidence="4">Whole cell</tissue>
    </source>
</reference>
<dbReference type="SUPFAM" id="SSF53659">
    <property type="entry name" value="Isocitrate/Isopropylmalate dehydrogenase-like"/>
    <property type="match status" value="1"/>
</dbReference>
<dbReference type="SUPFAM" id="SSF52540">
    <property type="entry name" value="P-loop containing nucleoside triphosphate hydrolases"/>
    <property type="match status" value="1"/>
</dbReference>
<feature type="domain" description="Phosphate acetyl/butaryl transferase" evidence="3">
    <location>
        <begin position="436"/>
        <end position="752"/>
    </location>
</feature>